<dbReference type="RefSeq" id="WP_058465488.1">
    <property type="nucleotide sequence ID" value="NZ_CAAAHQ010000016.1"/>
</dbReference>
<evidence type="ECO:0000313" key="3">
    <source>
        <dbReference type="EMBL" id="STX34374.1"/>
    </source>
</evidence>
<dbReference type="Proteomes" id="UP000054854">
    <property type="component" value="Unassembled WGS sequence"/>
</dbReference>
<feature type="region of interest" description="Disordered" evidence="1">
    <location>
        <begin position="167"/>
        <end position="257"/>
    </location>
</feature>
<gene>
    <name evidence="2" type="ORF">Lcin_2353</name>
    <name evidence="3" type="ORF">NCTC12438_00972</name>
</gene>
<evidence type="ECO:0000313" key="2">
    <source>
        <dbReference type="EMBL" id="KTC83666.1"/>
    </source>
</evidence>
<feature type="compositionally biased region" description="Polar residues" evidence="1">
    <location>
        <begin position="31"/>
        <end position="51"/>
    </location>
</feature>
<protein>
    <recommendedName>
        <fullName evidence="6">Dot/Icm secretion system substrate</fullName>
    </recommendedName>
</protein>
<proteinExistence type="predicted"/>
<evidence type="ECO:0000256" key="1">
    <source>
        <dbReference type="SAM" id="MobiDB-lite"/>
    </source>
</evidence>
<feature type="region of interest" description="Disordered" evidence="1">
    <location>
        <begin position="1"/>
        <end position="51"/>
    </location>
</feature>
<reference evidence="3 5" key="2">
    <citation type="submission" date="2018-06" db="EMBL/GenBank/DDBJ databases">
        <authorList>
            <consortium name="Pathogen Informatics"/>
            <person name="Doyle S."/>
        </authorList>
    </citation>
    <scope>NUCLEOTIDE SEQUENCE [LARGE SCALE GENOMIC DNA]</scope>
    <source>
        <strain evidence="3 5">NCTC12438</strain>
    </source>
</reference>
<dbReference type="EMBL" id="LNXX01000042">
    <property type="protein sequence ID" value="KTC83666.1"/>
    <property type="molecule type" value="Genomic_DNA"/>
</dbReference>
<feature type="compositionally biased region" description="Low complexity" evidence="1">
    <location>
        <begin position="189"/>
        <end position="210"/>
    </location>
</feature>
<dbReference type="AlphaFoldDB" id="A0A378IQT8"/>
<accession>A0A378IQT8</accession>
<evidence type="ECO:0008006" key="6">
    <source>
        <dbReference type="Google" id="ProtNLM"/>
    </source>
</evidence>
<keyword evidence="4" id="KW-1185">Reference proteome</keyword>
<dbReference type="EMBL" id="UGNX01000001">
    <property type="protein sequence ID" value="STX34374.1"/>
    <property type="molecule type" value="Genomic_DNA"/>
</dbReference>
<dbReference type="OrthoDB" id="5657219at2"/>
<sequence>MATTEQEIQKELNQKAAQKLQQDNQKKMEQDQANMAANNQGMLNPNQKMEQNTKNMDVKKDPNKNHDLNQICDDWLKRYKKQKPDFNEDENKLKVDQEKGRITLAFKDAQAEEDFLRDVAKQGLEGKVTMGNDVIALTKNGELIDPRTNKAFPEGGYKDLVEQLRAGKDYKDLQKPTPAERSLSNSTEKPLSNSPENSLSNSSGESLSKSPVKDIPLGTLSSTKSATMENMPNAPQQETTAMENAEPPAPSITPSQS</sequence>
<dbReference type="Proteomes" id="UP000255316">
    <property type="component" value="Unassembled WGS sequence"/>
</dbReference>
<evidence type="ECO:0000313" key="5">
    <source>
        <dbReference type="Proteomes" id="UP000255316"/>
    </source>
</evidence>
<organism evidence="3 5">
    <name type="scientific">Legionella cincinnatiensis</name>
    <dbReference type="NCBI Taxonomy" id="28085"/>
    <lineage>
        <taxon>Bacteria</taxon>
        <taxon>Pseudomonadati</taxon>
        <taxon>Pseudomonadota</taxon>
        <taxon>Gammaproteobacteria</taxon>
        <taxon>Legionellales</taxon>
        <taxon>Legionellaceae</taxon>
        <taxon>Legionella</taxon>
    </lineage>
</organism>
<evidence type="ECO:0000313" key="4">
    <source>
        <dbReference type="Proteomes" id="UP000054854"/>
    </source>
</evidence>
<reference evidence="2 4" key="1">
    <citation type="submission" date="2015-11" db="EMBL/GenBank/DDBJ databases">
        <title>Genomic analysis of 38 Legionella species identifies large and diverse effector repertoires.</title>
        <authorList>
            <person name="Burstein D."/>
            <person name="Amaro F."/>
            <person name="Zusman T."/>
            <person name="Lifshitz Z."/>
            <person name="Cohen O."/>
            <person name="Gilbert J.A."/>
            <person name="Pupko T."/>
            <person name="Shuman H.A."/>
            <person name="Segal G."/>
        </authorList>
    </citation>
    <scope>NUCLEOTIDE SEQUENCE [LARGE SCALE GENOMIC DNA]</scope>
    <source>
        <strain evidence="2 4">CDC#72-OH-14</strain>
    </source>
</reference>
<name>A0A378IQT8_9GAMM</name>
<feature type="compositionally biased region" description="Polar residues" evidence="1">
    <location>
        <begin position="219"/>
        <end position="242"/>
    </location>
</feature>